<evidence type="ECO:0000313" key="1">
    <source>
        <dbReference type="EMBL" id="MBO3269828.1"/>
    </source>
</evidence>
<dbReference type="EMBL" id="JAGETX010000001">
    <property type="protein sequence ID" value="MBO3269828.1"/>
    <property type="molecule type" value="Genomic_DNA"/>
</dbReference>
<dbReference type="RefSeq" id="WP_185283771.1">
    <property type="nucleotide sequence ID" value="NZ_JAGETX010000001.1"/>
</dbReference>
<dbReference type="Proteomes" id="UP000670527">
    <property type="component" value="Unassembled WGS sequence"/>
</dbReference>
<organism evidence="1 2">
    <name type="scientific">Hymenobacter defluvii</name>
    <dbReference type="NCBI Taxonomy" id="2054411"/>
    <lineage>
        <taxon>Bacteria</taxon>
        <taxon>Pseudomonadati</taxon>
        <taxon>Bacteroidota</taxon>
        <taxon>Cytophagia</taxon>
        <taxon>Cytophagales</taxon>
        <taxon>Hymenobacteraceae</taxon>
        <taxon>Hymenobacter</taxon>
    </lineage>
</organism>
<comment type="caution">
    <text evidence="1">The sequence shown here is derived from an EMBL/GenBank/DDBJ whole genome shotgun (WGS) entry which is preliminary data.</text>
</comment>
<accession>A0ABS3T916</accession>
<protein>
    <submittedName>
        <fullName evidence="1">Uncharacterized protein</fullName>
    </submittedName>
</protein>
<evidence type="ECO:0000313" key="2">
    <source>
        <dbReference type="Proteomes" id="UP000670527"/>
    </source>
</evidence>
<sequence length="124" mass="14192">MSVVAEIENVHLITEYFGHWPSFHDAEIISVCFTRDVQAGWSTILMQLYVCEKWNESVNCGVVDLEFLRVHVSELDGFNHQNVIFNVELSKEAGLVQWQNTTSYGAEIFIAAEMIRVKSVRPKT</sequence>
<gene>
    <name evidence="1" type="ORF">J4D97_04125</name>
</gene>
<dbReference type="Pfam" id="PF15594">
    <property type="entry name" value="Imm50"/>
    <property type="match status" value="1"/>
</dbReference>
<reference evidence="1 2" key="1">
    <citation type="submission" date="2021-03" db="EMBL/GenBank/DDBJ databases">
        <authorList>
            <person name="Kim M.K."/>
        </authorList>
    </citation>
    <scope>NUCLEOTIDE SEQUENCE [LARGE SCALE GENOMIC DNA]</scope>
    <source>
        <strain evidence="1 2">BT507</strain>
    </source>
</reference>
<keyword evidence="2" id="KW-1185">Reference proteome</keyword>
<proteinExistence type="predicted"/>
<name>A0ABS3T916_9BACT</name>
<dbReference type="InterPro" id="IPR028957">
    <property type="entry name" value="Imm50"/>
</dbReference>